<dbReference type="EMBL" id="JBHTMB010000153">
    <property type="protein sequence ID" value="MFD1235298.1"/>
    <property type="molecule type" value="Genomic_DNA"/>
</dbReference>
<evidence type="ECO:0000256" key="1">
    <source>
        <dbReference type="SAM" id="MobiDB-lite"/>
    </source>
</evidence>
<dbReference type="Pfam" id="PF00128">
    <property type="entry name" value="Alpha-amylase"/>
    <property type="match status" value="1"/>
</dbReference>
<dbReference type="GO" id="GO:0047470">
    <property type="term" value="F:(1,4)-alpha-D-glucan 1-alpha-D-glucosylmutase activity"/>
    <property type="evidence" value="ECO:0007669"/>
    <property type="project" value="UniProtKB-EC"/>
</dbReference>
<dbReference type="CDD" id="cd11336">
    <property type="entry name" value="AmyAc_MTSase"/>
    <property type="match status" value="1"/>
</dbReference>
<accession>A0ABW3VLW6</accession>
<gene>
    <name evidence="3" type="primary">treY</name>
    <name evidence="3" type="ORF">ACFQ34_18575</name>
</gene>
<protein>
    <submittedName>
        <fullName evidence="3">Malto-oligosyltrehalose synthase</fullName>
        <ecNumber evidence="3">5.4.99.15</ecNumber>
    </submittedName>
</protein>
<name>A0ABW3VLW6_9PSEU</name>
<dbReference type="InterPro" id="IPR012767">
    <property type="entry name" value="Trehalose_TreY"/>
</dbReference>
<reference evidence="4" key="1">
    <citation type="journal article" date="2019" name="Int. J. Syst. Evol. Microbiol.">
        <title>The Global Catalogue of Microorganisms (GCM) 10K type strain sequencing project: providing services to taxonomists for standard genome sequencing and annotation.</title>
        <authorList>
            <consortium name="The Broad Institute Genomics Platform"/>
            <consortium name="The Broad Institute Genome Sequencing Center for Infectious Disease"/>
            <person name="Wu L."/>
            <person name="Ma J."/>
        </authorList>
    </citation>
    <scope>NUCLEOTIDE SEQUENCE [LARGE SCALE GENOMIC DNA]</scope>
    <source>
        <strain evidence="4">CCUG 49018</strain>
    </source>
</reference>
<dbReference type="RefSeq" id="WP_346091320.1">
    <property type="nucleotide sequence ID" value="NZ_BAABKS010000021.1"/>
</dbReference>
<dbReference type="InterPro" id="IPR013797">
    <property type="entry name" value="Maltooligo_trehalose_synth_4"/>
</dbReference>
<dbReference type="NCBIfam" id="TIGR02401">
    <property type="entry name" value="trehalose_TreY"/>
    <property type="match status" value="1"/>
</dbReference>
<dbReference type="Gene3D" id="3.30.1590.10">
    <property type="entry name" value="Maltooligosyl trehalose synthase, domain 2"/>
    <property type="match status" value="1"/>
</dbReference>
<evidence type="ECO:0000313" key="3">
    <source>
        <dbReference type="EMBL" id="MFD1235298.1"/>
    </source>
</evidence>
<keyword evidence="4" id="KW-1185">Reference proteome</keyword>
<sequence>MTSSSESRVSESPVSESPVSESPVSGRPARHVPSSTYRLQFSAQQTFAHGVALLDYLDALGVGALYASPLLESGAGSNHGYDVVDPTRVSAERGGELGRKDLVAALRERGLGLLLDIVPNHVGVDVPLANPWWWDVLTHGRSSRHAAKFDVDWDAGPVLLPVLGEDENEALDALVVSPDRTELRYYEHAFPVAPGTADGTAREVHERQHYRLVSWKRGAAELTYRRFFDVSTLAAVRVEDPDVFEATHAEVLRWVAAGEVDGIRVDHPDGLSHPGEYLQRLRAAIGPDRWLLVEKILGVGEELPASWPVDGTTGYEALRHIGGVFVDPAGAGLLTQFTAEHVGSKESAHSGEHRARREVASTILAAEVRRIAGVAAAVPAVAAALDGAPEDALGDAVAELLCGFPVYRSYLPEGREALDTALTVARTHRPDLAPVLLALHAAMLADPHGELTTRVQQTSGMIMAKGVEDTAFYRWNRFVALNEVGGAPDRFGVSPAEFHAAAAAREASSPATMTTLSTHDTKRSEDVRARLAVLSEMPTEWIDVVRRWSARRPLPDRSLDLLAWQCLVGAWPIPADRMAAYLTKASKEAKLVTSHVEAVAEVDEAVAAWAGEVLSDPDLVAEIEAFVARIEGPGRSNSLGQKLLQLAGPGVPDIYQGTEFFEYSLVDPDNRRPVDFAARRATLGRLDEGELPEIGPDGAAKLLVTATAARLRRYRPELFAGYRALPASGPAAEHAVAFARGTASLLGPGAQASGMVAVATRLPVGLAARGGWGDTVLPLPDGADDWHDILTDTPVDGAAPRLGDLLLRYPVALLVRPA</sequence>
<proteinExistence type="predicted"/>
<comment type="caution">
    <text evidence="3">The sequence shown here is derived from an EMBL/GenBank/DDBJ whole genome shotgun (WGS) entry which is preliminary data.</text>
</comment>
<dbReference type="Gene3D" id="3.20.20.80">
    <property type="entry name" value="Glycosidases"/>
    <property type="match status" value="1"/>
</dbReference>
<organism evidence="3 4">
    <name type="scientific">Pseudonocardia benzenivorans</name>
    <dbReference type="NCBI Taxonomy" id="228005"/>
    <lineage>
        <taxon>Bacteria</taxon>
        <taxon>Bacillati</taxon>
        <taxon>Actinomycetota</taxon>
        <taxon>Actinomycetes</taxon>
        <taxon>Pseudonocardiales</taxon>
        <taxon>Pseudonocardiaceae</taxon>
        <taxon>Pseudonocardia</taxon>
    </lineage>
</organism>
<dbReference type="Proteomes" id="UP001597182">
    <property type="component" value="Unassembled WGS sequence"/>
</dbReference>
<evidence type="ECO:0000313" key="4">
    <source>
        <dbReference type="Proteomes" id="UP001597182"/>
    </source>
</evidence>
<evidence type="ECO:0000259" key="2">
    <source>
        <dbReference type="SMART" id="SM00642"/>
    </source>
</evidence>
<dbReference type="PANTHER" id="PTHR10357">
    <property type="entry name" value="ALPHA-AMYLASE FAMILY MEMBER"/>
    <property type="match status" value="1"/>
</dbReference>
<feature type="region of interest" description="Disordered" evidence="1">
    <location>
        <begin position="1"/>
        <end position="31"/>
    </location>
</feature>
<feature type="domain" description="Glycosyl hydrolase family 13 catalytic" evidence="2">
    <location>
        <begin position="45"/>
        <end position="687"/>
    </location>
</feature>
<dbReference type="Gene3D" id="1.10.150.200">
    <property type="entry name" value="Maltooligosyl trehalose synthase, domain 3"/>
    <property type="match status" value="1"/>
</dbReference>
<dbReference type="Gene3D" id="1.10.10.470">
    <property type="entry name" value="Maltooligosyl trehalose synthase, domain 4"/>
    <property type="match status" value="1"/>
</dbReference>
<dbReference type="SUPFAM" id="SSF51445">
    <property type="entry name" value="(Trans)glycosidases"/>
    <property type="match status" value="1"/>
</dbReference>
<keyword evidence="3" id="KW-0413">Isomerase</keyword>
<dbReference type="EC" id="5.4.99.15" evidence="3"/>
<dbReference type="SMART" id="SM00642">
    <property type="entry name" value="Aamy"/>
    <property type="match status" value="1"/>
</dbReference>
<dbReference type="PANTHER" id="PTHR10357:SF216">
    <property type="entry name" value="MALTOOLIGOSYL TREHALOSE SYNTHASE-RELATED"/>
    <property type="match status" value="1"/>
</dbReference>
<feature type="compositionally biased region" description="Low complexity" evidence="1">
    <location>
        <begin position="1"/>
        <end position="25"/>
    </location>
</feature>
<dbReference type="InterPro" id="IPR006047">
    <property type="entry name" value="GH13_cat_dom"/>
</dbReference>
<dbReference type="InterPro" id="IPR017853">
    <property type="entry name" value="GH"/>
</dbReference>